<feature type="transmembrane region" description="Helical" evidence="1">
    <location>
        <begin position="121"/>
        <end position="144"/>
    </location>
</feature>
<evidence type="ECO:0000256" key="1">
    <source>
        <dbReference type="SAM" id="Phobius"/>
    </source>
</evidence>
<proteinExistence type="predicted"/>
<evidence type="ECO:0000313" key="2">
    <source>
        <dbReference type="EMBL" id="KAE9544410.1"/>
    </source>
</evidence>
<evidence type="ECO:0000313" key="3">
    <source>
        <dbReference type="Proteomes" id="UP000475862"/>
    </source>
</evidence>
<dbReference type="Proteomes" id="UP000475862">
    <property type="component" value="Unassembled WGS sequence"/>
</dbReference>
<sequence>MITIKTHLSPAVGALSSGSDSGIGSLGFKSNEPDHPIHVPLHSTTTGATAIVLKDMTKYIAYLCLRTKSPSAFLPNTNGRRLETTMRGALISLFLFPIPDKSGNPLRETPFKSNEQKQSGIALLFYPHFILSNGNLLLFFFLIIEIATKPFKDDSVLVSLFKVELNSYAHIHMSVCRYDPILRHVTSFDNLGYKTEGATERRGYEKRLKI</sequence>
<keyword evidence="1" id="KW-0812">Transmembrane</keyword>
<protein>
    <submittedName>
        <fullName evidence="2">Uncharacterized protein</fullName>
    </submittedName>
</protein>
<comment type="caution">
    <text evidence="2">The sequence shown here is derived from an EMBL/GenBank/DDBJ whole genome shotgun (WGS) entry which is preliminary data.</text>
</comment>
<keyword evidence="3" id="KW-1185">Reference proteome</keyword>
<gene>
    <name evidence="2" type="ORF">AGLY_001589</name>
</gene>
<dbReference type="EMBL" id="VYZN01000002">
    <property type="protein sequence ID" value="KAE9544410.1"/>
    <property type="molecule type" value="Genomic_DNA"/>
</dbReference>
<keyword evidence="1" id="KW-1133">Transmembrane helix</keyword>
<keyword evidence="1" id="KW-0472">Membrane</keyword>
<accession>A0A6G0U6L0</accession>
<reference evidence="2 3" key="1">
    <citation type="submission" date="2019-08" db="EMBL/GenBank/DDBJ databases">
        <title>The genome of the soybean aphid Biotype 1, its phylome, world population structure and adaptation to the North American continent.</title>
        <authorList>
            <person name="Giordano R."/>
            <person name="Donthu R.K."/>
            <person name="Hernandez A.G."/>
            <person name="Wright C.L."/>
            <person name="Zimin A.V."/>
        </authorList>
    </citation>
    <scope>NUCLEOTIDE SEQUENCE [LARGE SCALE GENOMIC DNA]</scope>
    <source>
        <tissue evidence="2">Whole aphids</tissue>
    </source>
</reference>
<organism evidence="2 3">
    <name type="scientific">Aphis glycines</name>
    <name type="common">Soybean aphid</name>
    <dbReference type="NCBI Taxonomy" id="307491"/>
    <lineage>
        <taxon>Eukaryota</taxon>
        <taxon>Metazoa</taxon>
        <taxon>Ecdysozoa</taxon>
        <taxon>Arthropoda</taxon>
        <taxon>Hexapoda</taxon>
        <taxon>Insecta</taxon>
        <taxon>Pterygota</taxon>
        <taxon>Neoptera</taxon>
        <taxon>Paraneoptera</taxon>
        <taxon>Hemiptera</taxon>
        <taxon>Sternorrhyncha</taxon>
        <taxon>Aphidomorpha</taxon>
        <taxon>Aphidoidea</taxon>
        <taxon>Aphididae</taxon>
        <taxon>Aphidini</taxon>
        <taxon>Aphis</taxon>
        <taxon>Aphis</taxon>
    </lineage>
</organism>
<dbReference type="AlphaFoldDB" id="A0A6G0U6L0"/>
<name>A0A6G0U6L0_APHGL</name>